<organism evidence="3 4">
    <name type="scientific">Abeliophyllum distichum</name>
    <dbReference type="NCBI Taxonomy" id="126358"/>
    <lineage>
        <taxon>Eukaryota</taxon>
        <taxon>Viridiplantae</taxon>
        <taxon>Streptophyta</taxon>
        <taxon>Embryophyta</taxon>
        <taxon>Tracheophyta</taxon>
        <taxon>Spermatophyta</taxon>
        <taxon>Magnoliopsida</taxon>
        <taxon>eudicotyledons</taxon>
        <taxon>Gunneridae</taxon>
        <taxon>Pentapetalae</taxon>
        <taxon>asterids</taxon>
        <taxon>lamiids</taxon>
        <taxon>Lamiales</taxon>
        <taxon>Oleaceae</taxon>
        <taxon>Forsythieae</taxon>
        <taxon>Abeliophyllum</taxon>
    </lineage>
</organism>
<dbReference type="Gene3D" id="1.25.40.10">
    <property type="entry name" value="Tetratricopeptide repeat domain"/>
    <property type="match status" value="1"/>
</dbReference>
<dbReference type="Proteomes" id="UP001604336">
    <property type="component" value="Unassembled WGS sequence"/>
</dbReference>
<evidence type="ECO:0000313" key="3">
    <source>
        <dbReference type="EMBL" id="KAL2479980.1"/>
    </source>
</evidence>
<reference evidence="4" key="1">
    <citation type="submission" date="2024-07" db="EMBL/GenBank/DDBJ databases">
        <title>Two chromosome-level genome assemblies of Korean endemic species Abeliophyllum distichum and Forsythia ovata (Oleaceae).</title>
        <authorList>
            <person name="Jang H."/>
        </authorList>
    </citation>
    <scope>NUCLEOTIDE SEQUENCE [LARGE SCALE GENOMIC DNA]</scope>
</reference>
<dbReference type="NCBIfam" id="TIGR00756">
    <property type="entry name" value="PPR"/>
    <property type="match status" value="1"/>
</dbReference>
<dbReference type="Pfam" id="PF13041">
    <property type="entry name" value="PPR_2"/>
    <property type="match status" value="1"/>
</dbReference>
<accession>A0ABD1QUW4</accession>
<dbReference type="EMBL" id="JBFOLK010000010">
    <property type="protein sequence ID" value="KAL2479980.1"/>
    <property type="molecule type" value="Genomic_DNA"/>
</dbReference>
<evidence type="ECO:0000256" key="1">
    <source>
        <dbReference type="ARBA" id="ARBA00022737"/>
    </source>
</evidence>
<evidence type="ECO:0000256" key="2">
    <source>
        <dbReference type="PROSITE-ProRule" id="PRU00708"/>
    </source>
</evidence>
<dbReference type="AlphaFoldDB" id="A0ABD1QUW4"/>
<dbReference type="PROSITE" id="PS51375">
    <property type="entry name" value="PPR"/>
    <property type="match status" value="1"/>
</dbReference>
<dbReference type="InterPro" id="IPR046960">
    <property type="entry name" value="PPR_At4g14850-like_plant"/>
</dbReference>
<gene>
    <name evidence="3" type="ORF">Adt_32946</name>
</gene>
<dbReference type="InterPro" id="IPR011990">
    <property type="entry name" value="TPR-like_helical_dom_sf"/>
</dbReference>
<comment type="caution">
    <text evidence="3">The sequence shown here is derived from an EMBL/GenBank/DDBJ whole genome shotgun (WGS) entry which is preliminary data.</text>
</comment>
<evidence type="ECO:0000313" key="4">
    <source>
        <dbReference type="Proteomes" id="UP001604336"/>
    </source>
</evidence>
<dbReference type="InterPro" id="IPR002885">
    <property type="entry name" value="PPR_rpt"/>
</dbReference>
<proteinExistence type="predicted"/>
<sequence length="124" mass="13685">MDKCCSCLGALQHGRRVHALVIKASFVSDVFVGSSVIVMYANYANMEDAERYFEWMEEKDIVCCWNALISGYGMNGYGNDAIDLFMKMKSSGLIPDESTLVSILFACSHAGLVDQGLEIFLSYG</sequence>
<dbReference type="FunFam" id="1.25.40.10:FF:000031">
    <property type="entry name" value="Pentatricopeptide repeat-containing protein mitochondrial"/>
    <property type="match status" value="1"/>
</dbReference>
<dbReference type="PANTHER" id="PTHR47926">
    <property type="entry name" value="PENTATRICOPEPTIDE REPEAT-CONTAINING PROTEIN"/>
    <property type="match status" value="1"/>
</dbReference>
<keyword evidence="1" id="KW-0677">Repeat</keyword>
<feature type="repeat" description="PPR" evidence="2">
    <location>
        <begin position="61"/>
        <end position="95"/>
    </location>
</feature>
<protein>
    <submittedName>
        <fullName evidence="3">Pentatricopeptide repeat-containing protein</fullName>
    </submittedName>
</protein>
<keyword evidence="4" id="KW-1185">Reference proteome</keyword>
<name>A0ABD1QUW4_9LAMI</name>
<dbReference type="PANTHER" id="PTHR47926:SF342">
    <property type="entry name" value="TETRATRICOPEPTIDE-LIKE HELICAL DOMAIN-CONTAINING PROTEIN-RELATED"/>
    <property type="match status" value="1"/>
</dbReference>